<dbReference type="CDD" id="cd13580">
    <property type="entry name" value="PBP2_AlgQ_like_1"/>
    <property type="match status" value="1"/>
</dbReference>
<proteinExistence type="predicted"/>
<dbReference type="Pfam" id="PF01547">
    <property type="entry name" value="SBP_bac_1"/>
    <property type="match status" value="1"/>
</dbReference>
<evidence type="ECO:0000256" key="3">
    <source>
        <dbReference type="ARBA" id="ARBA00023136"/>
    </source>
</evidence>
<evidence type="ECO:0000256" key="4">
    <source>
        <dbReference type="ARBA" id="ARBA00023139"/>
    </source>
</evidence>
<comment type="caution">
    <text evidence="7">The sequence shown here is derived from an EMBL/GenBank/DDBJ whole genome shotgun (WGS) entry which is preliminary data.</text>
</comment>
<name>A0A5S5CKR4_9BACL</name>
<keyword evidence="1" id="KW-1003">Cell membrane</keyword>
<evidence type="ECO:0000313" key="7">
    <source>
        <dbReference type="EMBL" id="TYP78978.1"/>
    </source>
</evidence>
<keyword evidence="2 6" id="KW-0732">Signal</keyword>
<dbReference type="OrthoDB" id="2643783at2"/>
<dbReference type="InterPro" id="IPR050490">
    <property type="entry name" value="Bact_solute-bd_prot1"/>
</dbReference>
<reference evidence="7 8" key="1">
    <citation type="submission" date="2019-07" db="EMBL/GenBank/DDBJ databases">
        <title>Genomic Encyclopedia of Type Strains, Phase III (KMG-III): the genomes of soil and plant-associated and newly described type strains.</title>
        <authorList>
            <person name="Whitman W."/>
        </authorList>
    </citation>
    <scope>NUCLEOTIDE SEQUENCE [LARGE SCALE GENOMIC DNA]</scope>
    <source>
        <strain evidence="7 8">BL24</strain>
    </source>
</reference>
<keyword evidence="8" id="KW-1185">Reference proteome</keyword>
<dbReference type="PANTHER" id="PTHR43649">
    <property type="entry name" value="ARABINOSE-BINDING PROTEIN-RELATED"/>
    <property type="match status" value="1"/>
</dbReference>
<feature type="chain" id="PRO_5038730094" evidence="6">
    <location>
        <begin position="23"/>
        <end position="498"/>
    </location>
</feature>
<keyword evidence="4" id="KW-0564">Palmitate</keyword>
<sequence>MIKGSPVLLALMLLAGTVSSCAPFSADEAEPGAETLYLSIGASLVGELPPNNNEVERAIEAYTNTDLQIQWIPLSAYDDKVRLMIASGELPKLIKLGNSPTYLASLKAGQFWEIGPMLKDYPNLTSPDPRYYDHIAVGGKIYGIPLFRDLGRAVIQYRKDWFERLGLSAPVTLEDWYRVIRALTLEDPDGNGKNDTYGMVLEKRYNQDVSSLLTRISVSQGGPNKWQAEDDGRFTPEFMTEPFLETMKLFRRLYEEKLINLDFTLVDTIETSKIYDSGRAGIAVSGGNAQTWQDKLAKSVPAGTVDVAPLSGPSGVRLPGEPGNAGFLAIPKDAVRSESEVRRILEFLDMLLEPPMQTVIAHGIESRHWAAKDNYTEVLNRTLNLKEVKPYRDMLPNFGEDLDSIQPVRQPELFQKNQRIGDMYRSYLVMNPALTLDSATNEERGKELDILITDAQTRFIMGHLDEAGWQAEVEKWRQAGGDRMIAEYEEAYRQDIHS</sequence>
<accession>A0A5S5CKR4</accession>
<dbReference type="PROSITE" id="PS51257">
    <property type="entry name" value="PROKAR_LIPOPROTEIN"/>
    <property type="match status" value="1"/>
</dbReference>
<keyword evidence="5" id="KW-0449">Lipoprotein</keyword>
<evidence type="ECO:0000256" key="5">
    <source>
        <dbReference type="ARBA" id="ARBA00023288"/>
    </source>
</evidence>
<organism evidence="7 8">
    <name type="scientific">Paenibacillus methanolicus</name>
    <dbReference type="NCBI Taxonomy" id="582686"/>
    <lineage>
        <taxon>Bacteria</taxon>
        <taxon>Bacillati</taxon>
        <taxon>Bacillota</taxon>
        <taxon>Bacilli</taxon>
        <taxon>Bacillales</taxon>
        <taxon>Paenibacillaceae</taxon>
        <taxon>Paenibacillus</taxon>
    </lineage>
</organism>
<evidence type="ECO:0000256" key="1">
    <source>
        <dbReference type="ARBA" id="ARBA00022475"/>
    </source>
</evidence>
<protein>
    <submittedName>
        <fullName evidence="7">Putative aldouronate transport system substrate-binding protein</fullName>
    </submittedName>
</protein>
<evidence type="ECO:0000313" key="8">
    <source>
        <dbReference type="Proteomes" id="UP000323257"/>
    </source>
</evidence>
<dbReference type="SUPFAM" id="SSF53850">
    <property type="entry name" value="Periplasmic binding protein-like II"/>
    <property type="match status" value="1"/>
</dbReference>
<dbReference type="RefSeq" id="WP_148927094.1">
    <property type="nucleotide sequence ID" value="NZ_VNHS01000001.1"/>
</dbReference>
<evidence type="ECO:0000256" key="2">
    <source>
        <dbReference type="ARBA" id="ARBA00022729"/>
    </source>
</evidence>
<dbReference type="EMBL" id="VNHS01000001">
    <property type="protein sequence ID" value="TYP78978.1"/>
    <property type="molecule type" value="Genomic_DNA"/>
</dbReference>
<feature type="signal peptide" evidence="6">
    <location>
        <begin position="1"/>
        <end position="22"/>
    </location>
</feature>
<evidence type="ECO:0000256" key="6">
    <source>
        <dbReference type="SAM" id="SignalP"/>
    </source>
</evidence>
<dbReference type="Gene3D" id="3.40.190.10">
    <property type="entry name" value="Periplasmic binding protein-like II"/>
    <property type="match status" value="2"/>
</dbReference>
<dbReference type="InterPro" id="IPR006059">
    <property type="entry name" value="SBP"/>
</dbReference>
<dbReference type="PANTHER" id="PTHR43649:SF33">
    <property type="entry name" value="POLYGALACTURONAN_RHAMNOGALACTURONAN-BINDING PROTEIN YTCQ"/>
    <property type="match status" value="1"/>
</dbReference>
<gene>
    <name evidence="7" type="ORF">BCM02_10193</name>
</gene>
<keyword evidence="3" id="KW-0472">Membrane</keyword>
<dbReference type="Proteomes" id="UP000323257">
    <property type="component" value="Unassembled WGS sequence"/>
</dbReference>
<dbReference type="AlphaFoldDB" id="A0A5S5CKR4"/>